<accession>A0ABM7VE45</accession>
<dbReference type="SUPFAM" id="SSF52151">
    <property type="entry name" value="FabD/lysophospholipase-like"/>
    <property type="match status" value="1"/>
</dbReference>
<evidence type="ECO:0000256" key="4">
    <source>
        <dbReference type="PROSITE-ProRule" id="PRU01161"/>
    </source>
</evidence>
<dbReference type="RefSeq" id="WP_332919234.1">
    <property type="nucleotide sequence ID" value="NZ_AP025292.1"/>
</dbReference>
<keyword evidence="3 4" id="KW-0443">Lipid metabolism</keyword>
<dbReference type="CDD" id="cd07205">
    <property type="entry name" value="Pat_PNPLA6_PNPLA7_NTE1_like"/>
    <property type="match status" value="1"/>
</dbReference>
<dbReference type="Gene3D" id="3.40.1090.10">
    <property type="entry name" value="Cytosolic phospholipase A2 catalytic domain"/>
    <property type="match status" value="2"/>
</dbReference>
<dbReference type="InterPro" id="IPR002641">
    <property type="entry name" value="PNPLA_dom"/>
</dbReference>
<feature type="short sequence motif" description="DGA/G" evidence="4">
    <location>
        <begin position="159"/>
        <end position="161"/>
    </location>
</feature>
<evidence type="ECO:0000313" key="7">
    <source>
        <dbReference type="Proteomes" id="UP001354989"/>
    </source>
</evidence>
<proteinExistence type="predicted"/>
<dbReference type="PROSITE" id="PS51635">
    <property type="entry name" value="PNPLA"/>
    <property type="match status" value="1"/>
</dbReference>
<reference evidence="6 7" key="1">
    <citation type="submission" date="2021-12" db="EMBL/GenBank/DDBJ databases">
        <title>Genome sequencing of bacteria with rrn-lacking chromosome and rrn-plasmid.</title>
        <authorList>
            <person name="Anda M."/>
            <person name="Iwasaki W."/>
        </authorList>
    </citation>
    <scope>NUCLEOTIDE SEQUENCE [LARGE SCALE GENOMIC DNA]</scope>
    <source>
        <strain evidence="6 7">NBRC 101262</strain>
    </source>
</reference>
<dbReference type="Proteomes" id="UP001354989">
    <property type="component" value="Chromosome"/>
</dbReference>
<gene>
    <name evidence="6" type="ORF">PEPS_15110</name>
</gene>
<dbReference type="InterPro" id="IPR050301">
    <property type="entry name" value="NTE"/>
</dbReference>
<evidence type="ECO:0000313" key="6">
    <source>
        <dbReference type="EMBL" id="BDC99230.1"/>
    </source>
</evidence>
<dbReference type="Pfam" id="PF01734">
    <property type="entry name" value="Patatin"/>
    <property type="match status" value="1"/>
</dbReference>
<feature type="active site" description="Proton acceptor" evidence="4">
    <location>
        <position position="159"/>
    </location>
</feature>
<dbReference type="PANTHER" id="PTHR14226">
    <property type="entry name" value="NEUROPATHY TARGET ESTERASE/SWISS CHEESE D.MELANOGASTER"/>
    <property type="match status" value="1"/>
</dbReference>
<sequence>MAKPYKIGIVLSGGGSKGLAHVGVLRYLEEIGIEIDAIAGTSAGAIVGGLYANGVPPREIKSFFQSTPIFHWQHRGFFSQRQFDGIIDSAKIIKFFKPYFPIDDFSHLKKDLYLVATDLQKGKERVFHGSGPVCKPIMASAAFPLVFSPVTIDDTLYSDGGILNHFPVDVLYGKCEKLIGVFVSPIREAEKDSLHGIQNIVIRAMNIQSTHGEQEKIRYCNVGITSEELINYGTFTTKSEVLHEIYEIGYRAAQQQHDALIKLLEPQEKSASKL</sequence>
<dbReference type="EMBL" id="AP025292">
    <property type="protein sequence ID" value="BDC99230.1"/>
    <property type="molecule type" value="Genomic_DNA"/>
</dbReference>
<evidence type="ECO:0000259" key="5">
    <source>
        <dbReference type="PROSITE" id="PS51635"/>
    </source>
</evidence>
<dbReference type="InterPro" id="IPR016035">
    <property type="entry name" value="Acyl_Trfase/lysoPLipase"/>
</dbReference>
<evidence type="ECO:0000256" key="1">
    <source>
        <dbReference type="ARBA" id="ARBA00022801"/>
    </source>
</evidence>
<evidence type="ECO:0000256" key="2">
    <source>
        <dbReference type="ARBA" id="ARBA00022963"/>
    </source>
</evidence>
<protein>
    <recommendedName>
        <fullName evidence="5">PNPLA domain-containing protein</fullName>
    </recommendedName>
</protein>
<feature type="short sequence motif" description="GXGXXG" evidence="4">
    <location>
        <begin position="13"/>
        <end position="18"/>
    </location>
</feature>
<dbReference type="PANTHER" id="PTHR14226:SF29">
    <property type="entry name" value="NEUROPATHY TARGET ESTERASE SWS"/>
    <property type="match status" value="1"/>
</dbReference>
<keyword evidence="1 4" id="KW-0378">Hydrolase</keyword>
<keyword evidence="2 4" id="KW-0442">Lipid degradation</keyword>
<organism evidence="6 7">
    <name type="scientific">Persicobacter psychrovividus</name>
    <dbReference type="NCBI Taxonomy" id="387638"/>
    <lineage>
        <taxon>Bacteria</taxon>
        <taxon>Pseudomonadati</taxon>
        <taxon>Bacteroidota</taxon>
        <taxon>Cytophagia</taxon>
        <taxon>Cytophagales</taxon>
        <taxon>Persicobacteraceae</taxon>
        <taxon>Persicobacter</taxon>
    </lineage>
</organism>
<feature type="domain" description="PNPLA" evidence="5">
    <location>
        <begin position="9"/>
        <end position="172"/>
    </location>
</feature>
<name>A0ABM7VE45_9BACT</name>
<evidence type="ECO:0000256" key="3">
    <source>
        <dbReference type="ARBA" id="ARBA00023098"/>
    </source>
</evidence>
<feature type="active site" description="Nucleophile" evidence="4">
    <location>
        <position position="42"/>
    </location>
</feature>
<feature type="short sequence motif" description="GXSXG" evidence="4">
    <location>
        <begin position="40"/>
        <end position="44"/>
    </location>
</feature>
<keyword evidence="7" id="KW-1185">Reference proteome</keyword>